<feature type="domain" description="Thioredoxin" evidence="9">
    <location>
        <begin position="21"/>
        <end position="223"/>
    </location>
</feature>
<keyword evidence="6" id="KW-1015">Disulfide bond</keyword>
<comment type="subcellular location">
    <subcellularLocation>
        <location evidence="1">Periplasm</location>
    </subcellularLocation>
</comment>
<feature type="signal peptide" evidence="8">
    <location>
        <begin position="1"/>
        <end position="19"/>
    </location>
</feature>
<dbReference type="InterPro" id="IPR013766">
    <property type="entry name" value="Thioredoxin_domain"/>
</dbReference>
<evidence type="ECO:0000313" key="10">
    <source>
        <dbReference type="EMBL" id="TKR29388.1"/>
    </source>
</evidence>
<dbReference type="Gene3D" id="3.40.30.10">
    <property type="entry name" value="Glutaredoxin"/>
    <property type="match status" value="1"/>
</dbReference>
<evidence type="ECO:0000259" key="9">
    <source>
        <dbReference type="PROSITE" id="PS51352"/>
    </source>
</evidence>
<evidence type="ECO:0000256" key="7">
    <source>
        <dbReference type="ARBA" id="ARBA00023284"/>
    </source>
</evidence>
<evidence type="ECO:0000256" key="5">
    <source>
        <dbReference type="ARBA" id="ARBA00022764"/>
    </source>
</evidence>
<name>A0A4U5JMB9_9GAMM</name>
<feature type="chain" id="PRO_5020603353" description="Thiol:disulfide interchange protein DsbA" evidence="8">
    <location>
        <begin position="20"/>
        <end position="233"/>
    </location>
</feature>
<evidence type="ECO:0000256" key="2">
    <source>
        <dbReference type="ARBA" id="ARBA00005791"/>
    </source>
</evidence>
<dbReference type="InterPro" id="IPR050824">
    <property type="entry name" value="Thiol_disulfide_DsbA"/>
</dbReference>
<dbReference type="OrthoDB" id="9784896at2"/>
<dbReference type="PROSITE" id="PS51352">
    <property type="entry name" value="THIOREDOXIN_2"/>
    <property type="match status" value="1"/>
</dbReference>
<dbReference type="InterPro" id="IPR023205">
    <property type="entry name" value="DsbA/DsbL"/>
</dbReference>
<dbReference type="AlphaFoldDB" id="A0A4U5JMB9"/>
<evidence type="ECO:0000256" key="4">
    <source>
        <dbReference type="ARBA" id="ARBA00022729"/>
    </source>
</evidence>
<dbReference type="PANTHER" id="PTHR35891:SF2">
    <property type="entry name" value="THIOL:DISULFIDE INTERCHANGE PROTEIN DSBA"/>
    <property type="match status" value="1"/>
</dbReference>
<accession>A0A4U5JMB9</accession>
<comment type="similarity">
    <text evidence="2">Belongs to the thioredoxin family. DsbA subfamily.</text>
</comment>
<keyword evidence="11" id="KW-1185">Reference proteome</keyword>
<dbReference type="GO" id="GO:0042597">
    <property type="term" value="C:periplasmic space"/>
    <property type="evidence" value="ECO:0007669"/>
    <property type="project" value="UniProtKB-SubCell"/>
</dbReference>
<dbReference type="GO" id="GO:0016491">
    <property type="term" value="F:oxidoreductase activity"/>
    <property type="evidence" value="ECO:0007669"/>
    <property type="project" value="InterPro"/>
</dbReference>
<evidence type="ECO:0000256" key="6">
    <source>
        <dbReference type="ARBA" id="ARBA00023157"/>
    </source>
</evidence>
<evidence type="ECO:0000256" key="1">
    <source>
        <dbReference type="ARBA" id="ARBA00004418"/>
    </source>
</evidence>
<reference evidence="10 11" key="1">
    <citation type="submission" date="2019-04" db="EMBL/GenBank/DDBJ databases">
        <title>Reference strain of H23.</title>
        <authorList>
            <person name="Luo X."/>
        </authorList>
    </citation>
    <scope>NUCLEOTIDE SEQUENCE [LARGE SCALE GENOMIC DNA]</scope>
    <source>
        <strain evidence="10 11">H23</strain>
    </source>
</reference>
<dbReference type="PANTHER" id="PTHR35891">
    <property type="entry name" value="THIOL:DISULFIDE INTERCHANGE PROTEIN DSBA"/>
    <property type="match status" value="1"/>
</dbReference>
<dbReference type="RefSeq" id="WP_137267790.1">
    <property type="nucleotide sequence ID" value="NZ_SZUA01000003.1"/>
</dbReference>
<keyword evidence="4 8" id="KW-0732">Signal</keyword>
<evidence type="ECO:0000313" key="11">
    <source>
        <dbReference type="Proteomes" id="UP000308707"/>
    </source>
</evidence>
<dbReference type="InterPro" id="IPR001853">
    <property type="entry name" value="DSBA-like_thioredoxin_dom"/>
</dbReference>
<dbReference type="InterPro" id="IPR036249">
    <property type="entry name" value="Thioredoxin-like_sf"/>
</dbReference>
<dbReference type="Proteomes" id="UP000308707">
    <property type="component" value="Unassembled WGS sequence"/>
</dbReference>
<comment type="caution">
    <text evidence="10">The sequence shown here is derived from an EMBL/GenBank/DDBJ whole genome shotgun (WGS) entry which is preliminary data.</text>
</comment>
<protein>
    <recommendedName>
        <fullName evidence="3">Thiol:disulfide interchange protein DsbA</fullName>
    </recommendedName>
</protein>
<dbReference type="CDD" id="cd03019">
    <property type="entry name" value="DsbA_DsbA"/>
    <property type="match status" value="1"/>
</dbReference>
<gene>
    <name evidence="10" type="ORF">FCE95_14660</name>
</gene>
<dbReference type="EMBL" id="SZUA01000003">
    <property type="protein sequence ID" value="TKR29388.1"/>
    <property type="molecule type" value="Genomic_DNA"/>
</dbReference>
<sequence length="233" mass="24765">MVQRLALLLLALLPLAACDRPSASAPAASESLVAAKSAGPVAGVDYIEIPGGQPYAPQAGKVEIAEAFGYPCPHCAHFEPLLIEWKEKLPANANFVAVPAAFGGPWDTFARAYFAAEAAGLAEKTHVPMFSAIHAERRLPPNAAPERIAAFYAEFGADPDAFLKSMNSPEVEAKFKHARDFLARTEVQGAAQIGTPMMIVAGKYRVDASSEGGYEKMLDTVGKLVARESKPAR</sequence>
<dbReference type="Pfam" id="PF01323">
    <property type="entry name" value="DSBA"/>
    <property type="match status" value="1"/>
</dbReference>
<organism evidence="10 11">
    <name type="scientific">Luteimonas gilva</name>
    <dbReference type="NCBI Taxonomy" id="2572684"/>
    <lineage>
        <taxon>Bacteria</taxon>
        <taxon>Pseudomonadati</taxon>
        <taxon>Pseudomonadota</taxon>
        <taxon>Gammaproteobacteria</taxon>
        <taxon>Lysobacterales</taxon>
        <taxon>Lysobacteraceae</taxon>
        <taxon>Luteimonas</taxon>
    </lineage>
</organism>
<dbReference type="SUPFAM" id="SSF52833">
    <property type="entry name" value="Thioredoxin-like"/>
    <property type="match status" value="1"/>
</dbReference>
<keyword evidence="5" id="KW-0574">Periplasm</keyword>
<evidence type="ECO:0000256" key="3">
    <source>
        <dbReference type="ARBA" id="ARBA00013831"/>
    </source>
</evidence>
<evidence type="ECO:0000256" key="8">
    <source>
        <dbReference type="SAM" id="SignalP"/>
    </source>
</evidence>
<proteinExistence type="inferred from homology"/>
<keyword evidence="7" id="KW-0676">Redox-active center</keyword>